<dbReference type="Gene3D" id="3.40.80.10">
    <property type="entry name" value="Peptidoglycan recognition protein-like"/>
    <property type="match status" value="1"/>
</dbReference>
<evidence type="ECO:0000256" key="4">
    <source>
        <dbReference type="ARBA" id="ARBA00057187"/>
    </source>
</evidence>
<proteinExistence type="inferred from homology"/>
<dbReference type="InterPro" id="IPR036505">
    <property type="entry name" value="Amidase/PGRP_sf"/>
</dbReference>
<dbReference type="InterPro" id="IPR002502">
    <property type="entry name" value="Amidase_domain"/>
</dbReference>
<comment type="caution">
    <text evidence="9">The sequence shown here is derived from an EMBL/GenBank/DDBJ whole genome shotgun (WGS) entry which is preliminary data.</text>
</comment>
<feature type="transmembrane region" description="Helical" evidence="6">
    <location>
        <begin position="144"/>
        <end position="167"/>
    </location>
</feature>
<dbReference type="PANTHER" id="PTHR11022:SF41">
    <property type="entry name" value="PEPTIDOGLYCAN-RECOGNITION PROTEIN LC-RELATED"/>
    <property type="match status" value="1"/>
</dbReference>
<feature type="domain" description="N-acetylmuramoyl-L-alanine amidase" evidence="7">
    <location>
        <begin position="222"/>
        <end position="358"/>
    </location>
</feature>
<keyword evidence="6" id="KW-0812">Transmembrane</keyword>
<evidence type="ECO:0000256" key="5">
    <source>
        <dbReference type="SAM" id="MobiDB-lite"/>
    </source>
</evidence>
<evidence type="ECO:0000256" key="3">
    <source>
        <dbReference type="ARBA" id="ARBA00022859"/>
    </source>
</evidence>
<dbReference type="InterPro" id="IPR006619">
    <property type="entry name" value="PGRP_domain_met/bac"/>
</dbReference>
<dbReference type="GO" id="GO:0008745">
    <property type="term" value="F:N-acetylmuramoyl-L-alanine amidase activity"/>
    <property type="evidence" value="ECO:0007669"/>
    <property type="project" value="InterPro"/>
</dbReference>
<dbReference type="SMART" id="SM00644">
    <property type="entry name" value="Ami_2"/>
    <property type="match status" value="1"/>
</dbReference>
<organism evidence="9 10">
    <name type="scientific">Zophobas morio</name>
    <dbReference type="NCBI Taxonomy" id="2755281"/>
    <lineage>
        <taxon>Eukaryota</taxon>
        <taxon>Metazoa</taxon>
        <taxon>Ecdysozoa</taxon>
        <taxon>Arthropoda</taxon>
        <taxon>Hexapoda</taxon>
        <taxon>Insecta</taxon>
        <taxon>Pterygota</taxon>
        <taxon>Neoptera</taxon>
        <taxon>Endopterygota</taxon>
        <taxon>Coleoptera</taxon>
        <taxon>Polyphaga</taxon>
        <taxon>Cucujiformia</taxon>
        <taxon>Tenebrionidae</taxon>
        <taxon>Zophobas</taxon>
    </lineage>
</organism>
<dbReference type="Proteomes" id="UP001168821">
    <property type="component" value="Unassembled WGS sequence"/>
</dbReference>
<comment type="function">
    <text evidence="4">Peptidoglycan-recognition protein probably involved in innate immunity by binding to peptidoglycans (PGN) of bacteria and activating the prophenoloxidase (proPO) cascade immune response. Binds to 1,3-beta-D-glucan and PGN.</text>
</comment>
<feature type="domain" description="Peptidoglycan recognition protein family" evidence="8">
    <location>
        <begin position="209"/>
        <end position="352"/>
    </location>
</feature>
<keyword evidence="2" id="KW-0399">Innate immunity</keyword>
<keyword evidence="3" id="KW-0391">Immunity</keyword>
<dbReference type="SMART" id="SM00701">
    <property type="entry name" value="PGRP"/>
    <property type="match status" value="1"/>
</dbReference>
<dbReference type="InterPro" id="IPR015510">
    <property type="entry name" value="PGRP"/>
</dbReference>
<evidence type="ECO:0000259" key="7">
    <source>
        <dbReference type="SMART" id="SM00644"/>
    </source>
</evidence>
<evidence type="ECO:0000256" key="6">
    <source>
        <dbReference type="SAM" id="Phobius"/>
    </source>
</evidence>
<keyword evidence="6" id="KW-0472">Membrane</keyword>
<dbReference type="EMBL" id="JALNTZ010000002">
    <property type="protein sequence ID" value="KAJ3660418.1"/>
    <property type="molecule type" value="Genomic_DNA"/>
</dbReference>
<dbReference type="GO" id="GO:0045087">
    <property type="term" value="P:innate immune response"/>
    <property type="evidence" value="ECO:0007669"/>
    <property type="project" value="UniProtKB-KW"/>
</dbReference>
<dbReference type="GO" id="GO:0009253">
    <property type="term" value="P:peptidoglycan catabolic process"/>
    <property type="evidence" value="ECO:0007669"/>
    <property type="project" value="InterPro"/>
</dbReference>
<dbReference type="Pfam" id="PF01510">
    <property type="entry name" value="Amidase_2"/>
    <property type="match status" value="1"/>
</dbReference>
<evidence type="ECO:0000313" key="10">
    <source>
        <dbReference type="Proteomes" id="UP001168821"/>
    </source>
</evidence>
<sequence length="375" mass="40776">MVPVPEGTVVASSSLNSDGEETVSTASDEDDYDGAVVLHDDGPAEPPSFGNISVQNSSDVHFGNKTFYQGPVTIKQFLYANGKPIADKSGGEVVIDAATVDDNGLDNPSFIADLPVKGSAEKPAVQENTVSGFRRFQTFAHQNVVILVSLLAVLMVSLAILMVVLLLRHNPVPADDEPSNKADRDEQGSNTPIAAPLDPKANLTLPSKLKLVSRLEWLAQPPTEPATPLHTPVPYVIIHHTATENCSSQAQCVFQVRYIQTYHIESRGWWDIGYNFLVGGNGEAYEGRGWKSEGAHTFGYNAHSIGIAFIGTFNKYKPPERQITACKHVIAKGVELGYINKDYKLLAPRQLQTTKSPGDALYEELKTWDHWAAGP</sequence>
<protein>
    <submittedName>
        <fullName evidence="9">Uncharacterized protein</fullName>
    </submittedName>
</protein>
<evidence type="ECO:0000313" key="9">
    <source>
        <dbReference type="EMBL" id="KAJ3660418.1"/>
    </source>
</evidence>
<comment type="similarity">
    <text evidence="1">Belongs to the N-acetylmuramoyl-L-alanine amidase 2 family.</text>
</comment>
<feature type="compositionally biased region" description="Basic and acidic residues" evidence="5">
    <location>
        <begin position="178"/>
        <end position="187"/>
    </location>
</feature>
<evidence type="ECO:0000256" key="1">
    <source>
        <dbReference type="ARBA" id="ARBA00007553"/>
    </source>
</evidence>
<keyword evidence="10" id="KW-1185">Reference proteome</keyword>
<dbReference type="FunFam" id="3.40.80.10:FF:000001">
    <property type="entry name" value="Peptidoglycan recognition protein 1"/>
    <property type="match status" value="1"/>
</dbReference>
<keyword evidence="6" id="KW-1133">Transmembrane helix</keyword>
<dbReference type="GO" id="GO:0008270">
    <property type="term" value="F:zinc ion binding"/>
    <property type="evidence" value="ECO:0007669"/>
    <property type="project" value="InterPro"/>
</dbReference>
<name>A0AA38IM48_9CUCU</name>
<evidence type="ECO:0000259" key="8">
    <source>
        <dbReference type="SMART" id="SM00701"/>
    </source>
</evidence>
<feature type="compositionally biased region" description="Polar residues" evidence="5">
    <location>
        <begin position="10"/>
        <end position="26"/>
    </location>
</feature>
<evidence type="ECO:0000256" key="2">
    <source>
        <dbReference type="ARBA" id="ARBA00022588"/>
    </source>
</evidence>
<accession>A0AA38IM48</accession>
<gene>
    <name evidence="9" type="ORF">Zmor_004867</name>
</gene>
<dbReference type="PANTHER" id="PTHR11022">
    <property type="entry name" value="PEPTIDOGLYCAN RECOGNITION PROTEIN"/>
    <property type="match status" value="1"/>
</dbReference>
<dbReference type="AlphaFoldDB" id="A0AA38IM48"/>
<dbReference type="CDD" id="cd06583">
    <property type="entry name" value="PGRP"/>
    <property type="match status" value="1"/>
</dbReference>
<dbReference type="SUPFAM" id="SSF55846">
    <property type="entry name" value="N-acetylmuramoyl-L-alanine amidase-like"/>
    <property type="match status" value="1"/>
</dbReference>
<feature type="region of interest" description="Disordered" evidence="5">
    <location>
        <begin position="174"/>
        <end position="197"/>
    </location>
</feature>
<reference evidence="9" key="1">
    <citation type="journal article" date="2023" name="G3 (Bethesda)">
        <title>Whole genome assemblies of Zophobas morio and Tenebrio molitor.</title>
        <authorList>
            <person name="Kaur S."/>
            <person name="Stinson S.A."/>
            <person name="diCenzo G.C."/>
        </authorList>
    </citation>
    <scope>NUCLEOTIDE SEQUENCE</scope>
    <source>
        <strain evidence="9">QUZm001</strain>
    </source>
</reference>
<feature type="region of interest" description="Disordered" evidence="5">
    <location>
        <begin position="1"/>
        <end position="48"/>
    </location>
</feature>